<evidence type="ECO:0000256" key="5">
    <source>
        <dbReference type="ARBA" id="ARBA00023128"/>
    </source>
</evidence>
<dbReference type="InterPro" id="IPR017082">
    <property type="entry name" value="Ribosomal_mS29_fun"/>
</dbReference>
<dbReference type="PANTHER" id="PTHR12810:SF0">
    <property type="entry name" value="SMALL RIBOSOMAL SUBUNIT PROTEIN MS29"/>
    <property type="match status" value="1"/>
</dbReference>
<dbReference type="PIRSF" id="PIRSF036996">
    <property type="entry name" value="RSM23"/>
    <property type="match status" value="1"/>
</dbReference>
<accession>A0A1E3R0D3</accession>
<evidence type="ECO:0000313" key="9">
    <source>
        <dbReference type="EMBL" id="ODQ82837.1"/>
    </source>
</evidence>
<dbReference type="AlphaFoldDB" id="A0A1E3R0D3"/>
<protein>
    <recommendedName>
        <fullName evidence="7">Small ribosomal subunit protein mS29</fullName>
    </recommendedName>
</protein>
<keyword evidence="4" id="KW-0689">Ribosomal protein</keyword>
<evidence type="ECO:0000256" key="3">
    <source>
        <dbReference type="ARBA" id="ARBA00022946"/>
    </source>
</evidence>
<organism evidence="9 10">
    <name type="scientific">Babjeviella inositovora NRRL Y-12698</name>
    <dbReference type="NCBI Taxonomy" id="984486"/>
    <lineage>
        <taxon>Eukaryota</taxon>
        <taxon>Fungi</taxon>
        <taxon>Dikarya</taxon>
        <taxon>Ascomycota</taxon>
        <taxon>Saccharomycotina</taxon>
        <taxon>Pichiomycetes</taxon>
        <taxon>Serinales incertae sedis</taxon>
        <taxon>Babjeviella</taxon>
    </lineage>
</organism>
<keyword evidence="10" id="KW-1185">Reference proteome</keyword>
<dbReference type="GO" id="GO:0032543">
    <property type="term" value="P:mitochondrial translation"/>
    <property type="evidence" value="ECO:0007669"/>
    <property type="project" value="InterPro"/>
</dbReference>
<dbReference type="GO" id="GO:0005763">
    <property type="term" value="C:mitochondrial small ribosomal subunit"/>
    <property type="evidence" value="ECO:0007669"/>
    <property type="project" value="InterPro"/>
</dbReference>
<evidence type="ECO:0000256" key="2">
    <source>
        <dbReference type="ARBA" id="ARBA00009863"/>
    </source>
</evidence>
<dbReference type="InterPro" id="IPR019368">
    <property type="entry name" value="Ribosomal_mS29"/>
</dbReference>
<dbReference type="STRING" id="984486.A0A1E3R0D3"/>
<evidence type="ECO:0000256" key="1">
    <source>
        <dbReference type="ARBA" id="ARBA00004173"/>
    </source>
</evidence>
<dbReference type="Proteomes" id="UP000094336">
    <property type="component" value="Unassembled WGS sequence"/>
</dbReference>
<evidence type="ECO:0000256" key="8">
    <source>
        <dbReference type="SAM" id="MobiDB-lite"/>
    </source>
</evidence>
<dbReference type="GeneID" id="30144702"/>
<evidence type="ECO:0000256" key="6">
    <source>
        <dbReference type="ARBA" id="ARBA00023274"/>
    </source>
</evidence>
<feature type="region of interest" description="Disordered" evidence="8">
    <location>
        <begin position="35"/>
        <end position="55"/>
    </location>
</feature>
<dbReference type="GO" id="GO:0003735">
    <property type="term" value="F:structural constituent of ribosome"/>
    <property type="evidence" value="ECO:0007669"/>
    <property type="project" value="TreeGrafter"/>
</dbReference>
<reference evidence="10" key="1">
    <citation type="submission" date="2016-05" db="EMBL/GenBank/DDBJ databases">
        <title>Comparative genomics of biotechnologically important yeasts.</title>
        <authorList>
            <consortium name="DOE Joint Genome Institute"/>
            <person name="Riley R."/>
            <person name="Haridas S."/>
            <person name="Wolfe K.H."/>
            <person name="Lopes M.R."/>
            <person name="Hittinger C.T."/>
            <person name="Goker M."/>
            <person name="Salamov A."/>
            <person name="Wisecaver J."/>
            <person name="Long T.M."/>
            <person name="Aerts A.L."/>
            <person name="Barry K."/>
            <person name="Choi C."/>
            <person name="Clum A."/>
            <person name="Coughlan A.Y."/>
            <person name="Deshpande S."/>
            <person name="Douglass A.P."/>
            <person name="Hanson S.J."/>
            <person name="Klenk H.-P."/>
            <person name="Labutti K."/>
            <person name="Lapidus A."/>
            <person name="Lindquist E."/>
            <person name="Lipzen A."/>
            <person name="Meier-Kolthoff J.P."/>
            <person name="Ohm R.A."/>
            <person name="Otillar R.P."/>
            <person name="Pangilinan J."/>
            <person name="Peng Y."/>
            <person name="Rokas A."/>
            <person name="Rosa C.A."/>
            <person name="Scheuner C."/>
            <person name="Sibirny A.A."/>
            <person name="Slot J.C."/>
            <person name="Stielow J.B."/>
            <person name="Sun H."/>
            <person name="Kurtzman C.P."/>
            <person name="Blackwell M."/>
            <person name="Grigoriev I.V."/>
            <person name="Jeffries T.W."/>
        </authorList>
    </citation>
    <scope>NUCLEOTIDE SEQUENCE [LARGE SCALE GENOMIC DNA]</scope>
    <source>
        <strain evidence="10">NRRL Y-12698</strain>
    </source>
</reference>
<evidence type="ECO:0000313" key="10">
    <source>
        <dbReference type="Proteomes" id="UP000094336"/>
    </source>
</evidence>
<dbReference type="EMBL" id="KV454426">
    <property type="protein sequence ID" value="ODQ82837.1"/>
    <property type="molecule type" value="Genomic_DNA"/>
</dbReference>
<dbReference type="RefSeq" id="XP_018988165.1">
    <property type="nucleotide sequence ID" value="XM_019126848.1"/>
</dbReference>
<sequence length="449" mass="49597">MLRAQITRNVSLLHARAFQTATPLSKGAAKVVATKKRKQTFNPSKGKSGEKATRAAGSSVKGFVHEVSFTGYNKGAENIAIAALGAGALQKGTVCAFEGATRRDLAHFGSFHKLQYHELFKNPISLVRDETLQVDAYVQKAVTSPSSENVLLVSGKGGAGKTSLLAQAHALALQRAAIVLPINNADSLVDGSNDFLLNTETGRYQQPMFVKNFLHKILCGNKAALQALKLSQEYVSHYKGKQTKYDAQTSLYDYIKSVRTSLDTKNNAYFATIIAELAKQDQFPVFFTVDKFSTFTHNPYTQYRNTENAPIHFSDFELPALLLDFVSGAQSFKRGGVILATSDVHKRNDTFRVMLGEMQPRPYVSVEEYDPTVGQVFLQKKVQRLAVAPLDLAEIRALTQTFIAAKVIPEKEAEKLEDEEAFASYVKQKYVLSGNGNFRELLKSVVLFY</sequence>
<evidence type="ECO:0000256" key="4">
    <source>
        <dbReference type="ARBA" id="ARBA00022980"/>
    </source>
</evidence>
<comment type="similarity">
    <text evidence="2">Belongs to the mitochondrion-specific ribosomal protein mS29 family.</text>
</comment>
<proteinExistence type="inferred from homology"/>
<dbReference type="OrthoDB" id="274828at2759"/>
<comment type="subcellular location">
    <subcellularLocation>
        <location evidence="1">Mitochondrion</location>
    </subcellularLocation>
</comment>
<dbReference type="Pfam" id="PF10236">
    <property type="entry name" value="DAP3"/>
    <property type="match status" value="1"/>
</dbReference>
<gene>
    <name evidence="9" type="ORF">BABINDRAFT_11195</name>
</gene>
<keyword evidence="6" id="KW-0687">Ribonucleoprotein</keyword>
<evidence type="ECO:0000256" key="7">
    <source>
        <dbReference type="ARBA" id="ARBA00035140"/>
    </source>
</evidence>
<name>A0A1E3R0D3_9ASCO</name>
<dbReference type="PANTHER" id="PTHR12810">
    <property type="entry name" value="MITOCHONDRIAL 28S RIBOSOMAL PROTEIN S29"/>
    <property type="match status" value="1"/>
</dbReference>
<keyword evidence="3" id="KW-0809">Transit peptide</keyword>
<keyword evidence="5" id="KW-0496">Mitochondrion</keyword>